<dbReference type="EMBL" id="UINC01117447">
    <property type="protein sequence ID" value="SVC89876.1"/>
    <property type="molecule type" value="Genomic_DNA"/>
</dbReference>
<dbReference type="GO" id="GO:0003676">
    <property type="term" value="F:nucleic acid binding"/>
    <property type="evidence" value="ECO:0007669"/>
    <property type="project" value="InterPro"/>
</dbReference>
<name>A0A382QWP8_9ZZZZ</name>
<accession>A0A382QWP8</accession>
<dbReference type="GO" id="GO:0032259">
    <property type="term" value="P:methylation"/>
    <property type="evidence" value="ECO:0007669"/>
    <property type="project" value="InterPro"/>
</dbReference>
<feature type="domain" description="Methyltransferase small" evidence="3">
    <location>
        <begin position="39"/>
        <end position="119"/>
    </location>
</feature>
<dbReference type="PANTHER" id="PTHR23290:SF0">
    <property type="entry name" value="RRNA N6-ADENOSINE-METHYLTRANSFERASE METTL5"/>
    <property type="match status" value="1"/>
</dbReference>
<dbReference type="SUPFAM" id="SSF53335">
    <property type="entry name" value="S-adenosyl-L-methionine-dependent methyltransferases"/>
    <property type="match status" value="1"/>
</dbReference>
<evidence type="ECO:0000313" key="4">
    <source>
        <dbReference type="EMBL" id="SVC89876.1"/>
    </source>
</evidence>
<proteinExistence type="inferred from homology"/>
<dbReference type="PROSITE" id="PS00092">
    <property type="entry name" value="N6_MTASE"/>
    <property type="match status" value="1"/>
</dbReference>
<dbReference type="GO" id="GO:0008757">
    <property type="term" value="F:S-adenosylmethionine-dependent methyltransferase activity"/>
    <property type="evidence" value="ECO:0007669"/>
    <property type="project" value="UniProtKB-ARBA"/>
</dbReference>
<reference evidence="4" key="1">
    <citation type="submission" date="2018-05" db="EMBL/GenBank/DDBJ databases">
        <authorList>
            <person name="Lanie J.A."/>
            <person name="Ng W.-L."/>
            <person name="Kazmierczak K.M."/>
            <person name="Andrzejewski T.M."/>
            <person name="Davidsen T.M."/>
            <person name="Wayne K.J."/>
            <person name="Tettelin H."/>
            <person name="Glass J.I."/>
            <person name="Rusch D."/>
            <person name="Podicherti R."/>
            <person name="Tsui H.-C.T."/>
            <person name="Winkler M.E."/>
        </authorList>
    </citation>
    <scope>NUCLEOTIDE SEQUENCE</scope>
</reference>
<protein>
    <recommendedName>
        <fullName evidence="2">Methyltransferase-like protein 5</fullName>
    </recommendedName>
</protein>
<dbReference type="InterPro" id="IPR007848">
    <property type="entry name" value="Small_mtfrase_dom"/>
</dbReference>
<gene>
    <name evidence="4" type="ORF">METZ01_LOCUS342730</name>
</gene>
<organism evidence="4">
    <name type="scientific">marine metagenome</name>
    <dbReference type="NCBI Taxonomy" id="408172"/>
    <lineage>
        <taxon>unclassified sequences</taxon>
        <taxon>metagenomes</taxon>
        <taxon>ecological metagenomes</taxon>
    </lineage>
</organism>
<dbReference type="Gene3D" id="3.40.50.150">
    <property type="entry name" value="Vaccinia Virus protein VP39"/>
    <property type="match status" value="1"/>
</dbReference>
<evidence type="ECO:0000256" key="1">
    <source>
        <dbReference type="ARBA" id="ARBA00009741"/>
    </source>
</evidence>
<dbReference type="Pfam" id="PF05175">
    <property type="entry name" value="MTS"/>
    <property type="match status" value="1"/>
</dbReference>
<dbReference type="PANTHER" id="PTHR23290">
    <property type="entry name" value="RRNA N6-ADENOSINE-METHYLTRANSFERASE METTL5"/>
    <property type="match status" value="1"/>
</dbReference>
<dbReference type="InterPro" id="IPR029063">
    <property type="entry name" value="SAM-dependent_MTases_sf"/>
</dbReference>
<dbReference type="PRINTS" id="PR00507">
    <property type="entry name" value="N12N6MTFRASE"/>
</dbReference>
<sequence length="195" mass="21968">MNSKILFNSPDFEKPIPELEQYSTPPDIAFEILKKVNSAGNLSGKVADLGCGTGRLAIAAAILGANVTGFEIDKDAIELAKKYSNENNLDITWKNKAIENINEIFDTVIMNPPFGSQRPGADKIFLEKAMNISTHIWTIHLSETRKFIEKIIVKNNCKIIELYEFDYPLKNSMHFHSKDTKIENTILYHIASLPK</sequence>
<dbReference type="InterPro" id="IPR002052">
    <property type="entry name" value="DNA_methylase_N6_adenine_CS"/>
</dbReference>
<comment type="similarity">
    <text evidence="1">Belongs to the methyltransferase superfamily. PrmA family.</text>
</comment>
<dbReference type="AlphaFoldDB" id="A0A382QWP8"/>
<evidence type="ECO:0000259" key="3">
    <source>
        <dbReference type="Pfam" id="PF05175"/>
    </source>
</evidence>
<dbReference type="InterPro" id="IPR051720">
    <property type="entry name" value="rRNA_MeTrfase/Polyamine_Synth"/>
</dbReference>
<dbReference type="CDD" id="cd02440">
    <property type="entry name" value="AdoMet_MTases"/>
    <property type="match status" value="1"/>
</dbReference>
<evidence type="ECO:0000256" key="2">
    <source>
        <dbReference type="ARBA" id="ARBA00041374"/>
    </source>
</evidence>